<sequence length="353" mass="39439">MKKRFIVLASALMIIAQPFVADAHSGRTDSSGGHRDNKNKSGLGSYHYHCGGYPAHLHTNGCPYTGGSSESSSPSQGGSSSNSQSNSSSKVQVPSGPSRQSIIEKGSNEGYSDGYNMRDSREYSYSGSYESDYQEAYREAFYKGKEKLEKEESEAREKGYNDGKSNNYDNIYVQETVLKSYKENFDKGNKEYKDEKIAEYKALGKNDCENNIKYRNFESGLDSEFIDAYKESYEDTYTNIKNEEHKAIGYKNGIINKYNNKIDSKYKASYDEGFNSGADERSKVLEDSFNQGYEGEALKFDEKFNPIKSEIEKQYNEGEKESKKDLAMGLGGTAVVGVAGVVAFNKIKKKKSS</sequence>
<dbReference type="GeneID" id="88190522"/>
<feature type="compositionally biased region" description="Low complexity" evidence="1">
    <location>
        <begin position="66"/>
        <end position="96"/>
    </location>
</feature>
<evidence type="ECO:0000313" key="5">
    <source>
        <dbReference type="Proteomes" id="UP000015688"/>
    </source>
</evidence>
<dbReference type="PATRIC" id="fig|1233171.3.peg.1128"/>
<evidence type="ECO:0000256" key="2">
    <source>
        <dbReference type="SAM" id="Phobius"/>
    </source>
</evidence>
<keyword evidence="2" id="KW-0472">Membrane</keyword>
<proteinExistence type="predicted"/>
<dbReference type="NCBIfam" id="NF033223">
    <property type="entry name" value="YHYH_alt"/>
    <property type="match status" value="1"/>
</dbReference>
<organism evidence="4 5">
    <name type="scientific">Paraclostridium bifermentans ATCC 638 = DSM 14991</name>
    <dbReference type="NCBI Taxonomy" id="1233171"/>
    <lineage>
        <taxon>Bacteria</taxon>
        <taxon>Bacillati</taxon>
        <taxon>Bacillota</taxon>
        <taxon>Clostridia</taxon>
        <taxon>Peptostreptococcales</taxon>
        <taxon>Peptostreptococcaceae</taxon>
        <taxon>Paraclostridium</taxon>
    </lineage>
</organism>
<evidence type="ECO:0000256" key="3">
    <source>
        <dbReference type="SAM" id="SignalP"/>
    </source>
</evidence>
<evidence type="ECO:0008006" key="6">
    <source>
        <dbReference type="Google" id="ProtNLM"/>
    </source>
</evidence>
<gene>
    <name evidence="4" type="ORF">C672_1233</name>
</gene>
<evidence type="ECO:0000313" key="4">
    <source>
        <dbReference type="EMBL" id="EQK42291.1"/>
    </source>
</evidence>
<keyword evidence="3" id="KW-0732">Signal</keyword>
<dbReference type="EMBL" id="AVNC01000015">
    <property type="protein sequence ID" value="EQK42291.1"/>
    <property type="molecule type" value="Genomic_DNA"/>
</dbReference>
<dbReference type="Proteomes" id="UP000015688">
    <property type="component" value="Unassembled WGS sequence"/>
</dbReference>
<feature type="chain" id="PRO_5004596148" description="YHYH domain-containing protein" evidence="3">
    <location>
        <begin position="24"/>
        <end position="353"/>
    </location>
</feature>
<evidence type="ECO:0000256" key="1">
    <source>
        <dbReference type="SAM" id="MobiDB-lite"/>
    </source>
</evidence>
<dbReference type="RefSeq" id="WP_021432431.1">
    <property type="nucleotide sequence ID" value="NZ_AVNC01000015.1"/>
</dbReference>
<accession>T4VND7</accession>
<name>T4VND7_PARBF</name>
<feature type="signal peptide" evidence="3">
    <location>
        <begin position="1"/>
        <end position="23"/>
    </location>
</feature>
<feature type="region of interest" description="Disordered" evidence="1">
    <location>
        <begin position="64"/>
        <end position="118"/>
    </location>
</feature>
<reference evidence="4 5" key="1">
    <citation type="submission" date="2013-06" db="EMBL/GenBank/DDBJ databases">
        <authorList>
            <person name="Walk S."/>
            <person name="Aronoff D."/>
            <person name="Young V.Y."/>
            <person name="Marsh J."/>
            <person name="Harrison L."/>
            <person name="Daugherty S.C."/>
            <person name="Shefchek K.A."/>
            <person name="Hine E.E."/>
            <person name="Tallon L.J."/>
            <person name="Sadzewicz L.K."/>
            <person name="Rasko D.A."/>
        </authorList>
    </citation>
    <scope>NUCLEOTIDE SEQUENCE [LARGE SCALE GENOMIC DNA]</scope>
    <source>
        <strain evidence="4 5">ATCC 638</strain>
    </source>
</reference>
<protein>
    <recommendedName>
        <fullName evidence="6">YHYH domain-containing protein</fullName>
    </recommendedName>
</protein>
<keyword evidence="2" id="KW-1133">Transmembrane helix</keyword>
<comment type="caution">
    <text evidence="4">The sequence shown here is derived from an EMBL/GenBank/DDBJ whole genome shotgun (WGS) entry which is preliminary data.</text>
</comment>
<dbReference type="InterPro" id="IPR047773">
    <property type="entry name" value="YHYH_dom_bact"/>
</dbReference>
<keyword evidence="2" id="KW-0812">Transmembrane</keyword>
<feature type="transmembrane region" description="Helical" evidence="2">
    <location>
        <begin position="326"/>
        <end position="344"/>
    </location>
</feature>
<dbReference type="AlphaFoldDB" id="T4VND7"/>